<evidence type="ECO:0000256" key="9">
    <source>
        <dbReference type="ARBA" id="ARBA00023004"/>
    </source>
</evidence>
<dbReference type="Gene3D" id="3.10.450.60">
    <property type="match status" value="1"/>
</dbReference>
<protein>
    <recommendedName>
        <fullName evidence="14">Lipoxygenase</fullName>
        <ecNumber evidence="14">1.13.11.-</ecNumber>
    </recommendedName>
</protein>
<dbReference type="Proteomes" id="UP000236161">
    <property type="component" value="Unassembled WGS sequence"/>
</dbReference>
<dbReference type="PROSITE" id="PS00711">
    <property type="entry name" value="LIPOXYGENASE_1"/>
    <property type="match status" value="1"/>
</dbReference>
<keyword evidence="3 14" id="KW-0444">Lipid biosynthesis</keyword>
<keyword evidence="7 13" id="KW-0223">Dioxygenase</keyword>
<dbReference type="Gene3D" id="4.10.375.10">
    <property type="entry name" value="Lipoxygenase-1, Domain 2"/>
    <property type="match status" value="1"/>
</dbReference>
<comment type="function">
    <text evidence="14">Plant lipoxygenase may be involved in a number of diverse aspects of plant physiology including growth and development, pest resistance, and senescence or responses to wounding.</text>
</comment>
<evidence type="ECO:0000256" key="11">
    <source>
        <dbReference type="ARBA" id="ARBA00023160"/>
    </source>
</evidence>
<dbReference type="STRING" id="1088818.A0A2I0BFZ0"/>
<keyword evidence="5 14" id="KW-0925">Oxylipin biosynthesis</keyword>
<evidence type="ECO:0000256" key="13">
    <source>
        <dbReference type="RuleBase" id="RU003974"/>
    </source>
</evidence>
<keyword evidence="11 14" id="KW-0275">Fatty acid biosynthesis</keyword>
<evidence type="ECO:0000313" key="18">
    <source>
        <dbReference type="EMBL" id="PKA66701.1"/>
    </source>
</evidence>
<dbReference type="PROSITE" id="PS50095">
    <property type="entry name" value="PLAT"/>
    <property type="match status" value="1"/>
</dbReference>
<gene>
    <name evidence="18" type="primary">LOX1.5</name>
    <name evidence="18" type="ORF">AXF42_Ash003356</name>
</gene>
<keyword evidence="4 13" id="KW-0479">Metal-binding</keyword>
<evidence type="ECO:0000256" key="7">
    <source>
        <dbReference type="ARBA" id="ARBA00022964"/>
    </source>
</evidence>
<proteinExistence type="inferred from homology"/>
<dbReference type="UniPathway" id="UPA00382"/>
<dbReference type="InterPro" id="IPR000907">
    <property type="entry name" value="LipOase"/>
</dbReference>
<dbReference type="GO" id="GO:0016702">
    <property type="term" value="F:oxidoreductase activity, acting on single donors with incorporation of molecular oxygen, incorporation of two atoms of oxygen"/>
    <property type="evidence" value="ECO:0007669"/>
    <property type="project" value="InterPro"/>
</dbReference>
<dbReference type="InterPro" id="IPR001024">
    <property type="entry name" value="PLAT/LH2_dom"/>
</dbReference>
<dbReference type="OrthoDB" id="407298at2759"/>
<evidence type="ECO:0000256" key="6">
    <source>
        <dbReference type="ARBA" id="ARBA00022832"/>
    </source>
</evidence>
<dbReference type="EMBL" id="KZ451885">
    <property type="protein sequence ID" value="PKA66701.1"/>
    <property type="molecule type" value="Genomic_DNA"/>
</dbReference>
<dbReference type="PRINTS" id="PR00087">
    <property type="entry name" value="LIPOXYGENASE"/>
</dbReference>
<evidence type="ECO:0000256" key="2">
    <source>
        <dbReference type="ARBA" id="ARBA00009419"/>
    </source>
</evidence>
<dbReference type="Gene3D" id="1.20.245.10">
    <property type="entry name" value="Lipoxygenase-1, Domain 5"/>
    <property type="match status" value="1"/>
</dbReference>
<feature type="domain" description="Lipoxygenase" evidence="17">
    <location>
        <begin position="184"/>
        <end position="887"/>
    </location>
</feature>
<keyword evidence="9 13" id="KW-0408">Iron</keyword>
<dbReference type="InterPro" id="IPR001246">
    <property type="entry name" value="LipOase_plant"/>
</dbReference>
<organism evidence="18 19">
    <name type="scientific">Apostasia shenzhenica</name>
    <dbReference type="NCBI Taxonomy" id="1088818"/>
    <lineage>
        <taxon>Eukaryota</taxon>
        <taxon>Viridiplantae</taxon>
        <taxon>Streptophyta</taxon>
        <taxon>Embryophyta</taxon>
        <taxon>Tracheophyta</taxon>
        <taxon>Spermatophyta</taxon>
        <taxon>Magnoliopsida</taxon>
        <taxon>Liliopsida</taxon>
        <taxon>Asparagales</taxon>
        <taxon>Orchidaceae</taxon>
        <taxon>Apostasioideae</taxon>
        <taxon>Apostasia</taxon>
    </lineage>
</organism>
<evidence type="ECO:0000313" key="19">
    <source>
        <dbReference type="Proteomes" id="UP000236161"/>
    </source>
</evidence>
<feature type="region of interest" description="Disordered" evidence="15">
    <location>
        <begin position="863"/>
        <end position="887"/>
    </location>
</feature>
<feature type="domain" description="PLAT" evidence="16">
    <location>
        <begin position="47"/>
        <end position="181"/>
    </location>
</feature>
<dbReference type="InterPro" id="IPR020833">
    <property type="entry name" value="LipOase_Fe_BS"/>
</dbReference>
<dbReference type="AlphaFoldDB" id="A0A2I0BFZ0"/>
<dbReference type="EC" id="1.13.11.-" evidence="14"/>
<comment type="similarity">
    <text evidence="2 13">Belongs to the lipoxygenase family.</text>
</comment>
<evidence type="ECO:0000256" key="14">
    <source>
        <dbReference type="RuleBase" id="RU003975"/>
    </source>
</evidence>
<dbReference type="PROSITE" id="PS00081">
    <property type="entry name" value="LIPOXYGENASE_2"/>
    <property type="match status" value="1"/>
</dbReference>
<accession>A0A2I0BFZ0</accession>
<evidence type="ECO:0000256" key="8">
    <source>
        <dbReference type="ARBA" id="ARBA00023002"/>
    </source>
</evidence>
<evidence type="ECO:0000256" key="1">
    <source>
        <dbReference type="ARBA" id="ARBA00001962"/>
    </source>
</evidence>
<keyword evidence="10" id="KW-0443">Lipid metabolism</keyword>
<comment type="cofactor">
    <cofactor evidence="1 13">
        <name>Fe cation</name>
        <dbReference type="ChEBI" id="CHEBI:24875"/>
    </cofactor>
</comment>
<dbReference type="Pfam" id="PF00305">
    <property type="entry name" value="Lipoxygenase"/>
    <property type="match status" value="1"/>
</dbReference>
<dbReference type="GO" id="GO:0034440">
    <property type="term" value="P:lipid oxidation"/>
    <property type="evidence" value="ECO:0007669"/>
    <property type="project" value="InterPro"/>
</dbReference>
<dbReference type="InterPro" id="IPR036392">
    <property type="entry name" value="PLAT/LH2_dom_sf"/>
</dbReference>
<evidence type="ECO:0000256" key="12">
    <source>
        <dbReference type="PROSITE-ProRule" id="PRU00152"/>
    </source>
</evidence>
<dbReference type="GO" id="GO:0031408">
    <property type="term" value="P:oxylipin biosynthetic process"/>
    <property type="evidence" value="ECO:0007669"/>
    <property type="project" value="UniProtKB-UniRule"/>
</dbReference>
<comment type="caution">
    <text evidence="12">Lacks conserved residue(s) required for the propagation of feature annotation.</text>
</comment>
<sequence length="887" mass="99069">MQFALTEKHRSFKLIWMEKQKQKDCWSKFWEYLGRPTAGHDHSEQPVSKAVIVVDRSSTWSGPGKLTTLQLYSVTQIDQNTGKGKLSLEANLKSPKKTKHGKIPTITYRATFKLEAGFGPPGAVVIKNGDRNEFFLRTITVEVAGNGSGGGGGGGGCRVHFDCRSWIYPVKHTSADRLFFSTTSYLPSQTPAALRELRAEELRGLRGTSRGERKKWERIYDYDCYNDLGDPSRGPEYDRPVLGGSQSYPYPRRLRTGRPLSDTDHRTETRHKLINLDFYVPPDERFSPAKLSEFISSSVQAVIHFVLPEVKSLFEGNSGHFDSFGQIAGDLYSGGNGSLVLERIIVEKLKEYLPEDLFKEVLKASKDAPSIKFPLPQVIAVDQFAWRTDEEFAREMLAGMNPLVIRRLLAFPPVGKVGRPSSISPSHIENNLDGLTIQQALDENRIFILDHHDYLMPYLRRINALGQCTYASRTLLLRRDGGTLKPLVIELSLPGEGLHTEINRVFRPAAHGTEAALWQLAKAHVSINDSGYHQLISHWLHTHAAVEPFIIATRRQLSVMHPVHRLLQPHFKDTLHINSLARSVLLNAGGILEKTMSPAKFAVELSSAVYHSWRFDDQALPSDLLNRGVAVEDPSRPAGVRLLLEDYPYAADGLDVWCAIQSWVSSFCSHFYPSDAAVAGDDELRAWWTEVRVIGHGDLPAGALRPQLNTIHSLSLSLTTLIWMASALHAAVNFGQYAYAGYPPNRPTSSRRFIPPEGSPEFADLVSDPDQFFMETIPDRFTATLGVALIEVLSRHAGEEVYLGRRAAGEDDVEWTDDAEVIRMFREFGEELRRVEKRIEQRNGNSRLKNRRGPAAVPYTLMFPDSGNDGSSAKGLTGKGIPNSVSI</sequence>
<dbReference type="SUPFAM" id="SSF48484">
    <property type="entry name" value="Lipoxigenase"/>
    <property type="match status" value="1"/>
</dbReference>
<dbReference type="GO" id="GO:0046872">
    <property type="term" value="F:metal ion binding"/>
    <property type="evidence" value="ECO:0007669"/>
    <property type="project" value="UniProtKB-UniRule"/>
</dbReference>
<dbReference type="Gene3D" id="4.10.372.10">
    <property type="entry name" value="Lipoxygenase-1, Domain 3"/>
    <property type="match status" value="1"/>
</dbReference>
<dbReference type="PROSITE" id="PS51393">
    <property type="entry name" value="LIPOXYGENASE_3"/>
    <property type="match status" value="1"/>
</dbReference>
<dbReference type="Gene3D" id="2.60.60.20">
    <property type="entry name" value="PLAT/LH2 domain"/>
    <property type="match status" value="1"/>
</dbReference>
<evidence type="ECO:0000256" key="5">
    <source>
        <dbReference type="ARBA" id="ARBA00022767"/>
    </source>
</evidence>
<dbReference type="SUPFAM" id="SSF49723">
    <property type="entry name" value="Lipase/lipooxygenase domain (PLAT/LH2 domain)"/>
    <property type="match status" value="1"/>
</dbReference>
<keyword evidence="8 13" id="KW-0560">Oxidoreductase</keyword>
<evidence type="ECO:0000256" key="15">
    <source>
        <dbReference type="SAM" id="MobiDB-lite"/>
    </source>
</evidence>
<dbReference type="InterPro" id="IPR036226">
    <property type="entry name" value="LipOase_C_sf"/>
</dbReference>
<dbReference type="Pfam" id="PF01477">
    <property type="entry name" value="PLAT"/>
    <property type="match status" value="1"/>
</dbReference>
<name>A0A2I0BFZ0_9ASPA</name>
<dbReference type="PRINTS" id="PR00468">
    <property type="entry name" value="PLTLPOXGNASE"/>
</dbReference>
<dbReference type="PANTHER" id="PTHR11771">
    <property type="entry name" value="LIPOXYGENASE"/>
    <property type="match status" value="1"/>
</dbReference>
<evidence type="ECO:0000256" key="10">
    <source>
        <dbReference type="ARBA" id="ARBA00023098"/>
    </source>
</evidence>
<evidence type="ECO:0000259" key="16">
    <source>
        <dbReference type="PROSITE" id="PS50095"/>
    </source>
</evidence>
<evidence type="ECO:0000256" key="4">
    <source>
        <dbReference type="ARBA" id="ARBA00022723"/>
    </source>
</evidence>
<evidence type="ECO:0000256" key="3">
    <source>
        <dbReference type="ARBA" id="ARBA00022516"/>
    </source>
</evidence>
<dbReference type="SMART" id="SM00308">
    <property type="entry name" value="LH2"/>
    <property type="match status" value="1"/>
</dbReference>
<dbReference type="InterPro" id="IPR013819">
    <property type="entry name" value="LipOase_C"/>
</dbReference>
<reference evidence="18 19" key="1">
    <citation type="journal article" date="2017" name="Nature">
        <title>The Apostasia genome and the evolution of orchids.</title>
        <authorList>
            <person name="Zhang G.Q."/>
            <person name="Liu K.W."/>
            <person name="Li Z."/>
            <person name="Lohaus R."/>
            <person name="Hsiao Y.Y."/>
            <person name="Niu S.C."/>
            <person name="Wang J.Y."/>
            <person name="Lin Y.C."/>
            <person name="Xu Q."/>
            <person name="Chen L.J."/>
            <person name="Yoshida K."/>
            <person name="Fujiwara S."/>
            <person name="Wang Z.W."/>
            <person name="Zhang Y.Q."/>
            <person name="Mitsuda N."/>
            <person name="Wang M."/>
            <person name="Liu G.H."/>
            <person name="Pecoraro L."/>
            <person name="Huang H.X."/>
            <person name="Xiao X.J."/>
            <person name="Lin M."/>
            <person name="Wu X.Y."/>
            <person name="Wu W.L."/>
            <person name="Chen Y.Y."/>
            <person name="Chang S.B."/>
            <person name="Sakamoto S."/>
            <person name="Ohme-Takagi M."/>
            <person name="Yagi M."/>
            <person name="Zeng S.J."/>
            <person name="Shen C.Y."/>
            <person name="Yeh C.M."/>
            <person name="Luo Y.B."/>
            <person name="Tsai W.C."/>
            <person name="Van de Peer Y."/>
            <person name="Liu Z.J."/>
        </authorList>
    </citation>
    <scope>NUCLEOTIDE SEQUENCE [LARGE SCALE GENOMIC DNA]</scope>
    <source>
        <strain evidence="19">cv. Shenzhen</strain>
        <tissue evidence="18">Stem</tissue>
    </source>
</reference>
<keyword evidence="6" id="KW-0276">Fatty acid metabolism</keyword>
<dbReference type="InterPro" id="IPR020834">
    <property type="entry name" value="LipOase_CS"/>
</dbReference>
<dbReference type="GO" id="GO:0006633">
    <property type="term" value="P:fatty acid biosynthetic process"/>
    <property type="evidence" value="ECO:0007669"/>
    <property type="project" value="UniProtKB-KW"/>
</dbReference>
<evidence type="ECO:0000259" key="17">
    <source>
        <dbReference type="PROSITE" id="PS51393"/>
    </source>
</evidence>
<dbReference type="InterPro" id="IPR027433">
    <property type="entry name" value="Lipoxygenase_dom_3"/>
</dbReference>
<comment type="pathway">
    <text evidence="14">Lipid metabolism; oxylipin biosynthesis.</text>
</comment>
<keyword evidence="19" id="KW-1185">Reference proteome</keyword>